<reference evidence="5 6" key="1">
    <citation type="submission" date="2018-06" db="EMBL/GenBank/DDBJ databases">
        <authorList>
            <consortium name="Pathogen Informatics"/>
            <person name="Doyle S."/>
        </authorList>
    </citation>
    <scope>NUCLEOTIDE SEQUENCE [LARGE SCALE GENOMIC DNA]</scope>
    <source>
        <strain evidence="5 6">NCTC11820</strain>
    </source>
</reference>
<dbReference type="GO" id="GO:0004582">
    <property type="term" value="F:dolichyl-phosphate beta-D-mannosyltransferase activity"/>
    <property type="evidence" value="ECO:0007669"/>
    <property type="project" value="InterPro"/>
</dbReference>
<dbReference type="InterPro" id="IPR029044">
    <property type="entry name" value="Nucleotide-diphossugar_trans"/>
</dbReference>
<dbReference type="CDD" id="cd06442">
    <property type="entry name" value="DPM1_like"/>
    <property type="match status" value="1"/>
</dbReference>
<name>A0A2X2YVF6_9ACTO</name>
<dbReference type="InterPro" id="IPR039528">
    <property type="entry name" value="DPM1-like"/>
</dbReference>
<dbReference type="InterPro" id="IPR001173">
    <property type="entry name" value="Glyco_trans_2-like"/>
</dbReference>
<sequence>MKNTNYNAQTVIAIPTYNERENLEWITTEVLAQAPGIHILIVDDNSPDGTGELADALAANHPQLHVLHRTGKEGLGPAYLAAFAWADSHGYSWVGEFDADGSHQPRDLPRLLALAHGSGRPDLVIGSRWRRGGATSGWSLPRQALSRAGSVYVNVVLGLGVADTTAGFRVYRVDFLSRLLQRYVIESKGYGFQIEMTWRTRRAGGKIVEVPITFVERRAGTSKMSGSIIKEAFLEVAKWRIRELCQRA</sequence>
<dbReference type="PANTHER" id="PTHR43398:SF1">
    <property type="entry name" value="DOLICHOL-PHOSPHATE MANNOSYLTRANSFERASE SUBUNIT 1"/>
    <property type="match status" value="1"/>
</dbReference>
<dbReference type="FunFam" id="3.90.550.10:FF:000122">
    <property type="entry name" value="Dolichol-phosphate mannosyltransferase subunit 1"/>
    <property type="match status" value="1"/>
</dbReference>
<dbReference type="Proteomes" id="UP000250245">
    <property type="component" value="Unassembled WGS sequence"/>
</dbReference>
<keyword evidence="2 5" id="KW-0328">Glycosyltransferase</keyword>
<accession>A0A2X2YVF6</accession>
<evidence type="ECO:0000256" key="2">
    <source>
        <dbReference type="ARBA" id="ARBA00022676"/>
    </source>
</evidence>
<proteinExistence type="inferred from homology"/>
<dbReference type="EMBL" id="UASJ01000001">
    <property type="protein sequence ID" value="SQB64555.1"/>
    <property type="molecule type" value="Genomic_DNA"/>
</dbReference>
<evidence type="ECO:0000313" key="6">
    <source>
        <dbReference type="Proteomes" id="UP000250245"/>
    </source>
</evidence>
<evidence type="ECO:0000256" key="3">
    <source>
        <dbReference type="ARBA" id="ARBA00022679"/>
    </source>
</evidence>
<dbReference type="GO" id="GO:0016020">
    <property type="term" value="C:membrane"/>
    <property type="evidence" value="ECO:0007669"/>
    <property type="project" value="GOC"/>
</dbReference>
<comment type="similarity">
    <text evidence="1">Belongs to the glycosyltransferase 2 family.</text>
</comment>
<dbReference type="GeneID" id="55565791"/>
<dbReference type="Gene3D" id="3.90.550.10">
    <property type="entry name" value="Spore Coat Polysaccharide Biosynthesis Protein SpsA, Chain A"/>
    <property type="match status" value="1"/>
</dbReference>
<dbReference type="PANTHER" id="PTHR43398">
    <property type="entry name" value="DOLICHOL-PHOSPHATE MANNOSYLTRANSFERASE SUBUNIT 1"/>
    <property type="match status" value="1"/>
</dbReference>
<dbReference type="AlphaFoldDB" id="A0A2X2YVF6"/>
<dbReference type="RefSeq" id="WP_004006811.1">
    <property type="nucleotide sequence ID" value="NZ_CP068112.1"/>
</dbReference>
<evidence type="ECO:0000256" key="1">
    <source>
        <dbReference type="ARBA" id="ARBA00006739"/>
    </source>
</evidence>
<dbReference type="SUPFAM" id="SSF53448">
    <property type="entry name" value="Nucleotide-diphospho-sugar transferases"/>
    <property type="match status" value="1"/>
</dbReference>
<dbReference type="GO" id="GO:0009247">
    <property type="term" value="P:glycolipid biosynthetic process"/>
    <property type="evidence" value="ECO:0007669"/>
    <property type="project" value="TreeGrafter"/>
</dbReference>
<feature type="domain" description="Glycosyltransferase 2-like" evidence="4">
    <location>
        <begin position="12"/>
        <end position="179"/>
    </location>
</feature>
<dbReference type="OMA" id="KCFRREV"/>
<dbReference type="Pfam" id="PF00535">
    <property type="entry name" value="Glycos_transf_2"/>
    <property type="match status" value="1"/>
</dbReference>
<evidence type="ECO:0000313" key="5">
    <source>
        <dbReference type="EMBL" id="SQB64555.1"/>
    </source>
</evidence>
<dbReference type="GO" id="GO:0099621">
    <property type="term" value="F:undecaprenyl-phosphate 4-deoxy-4-formamido-L-arabinose transferase activity"/>
    <property type="evidence" value="ECO:0007669"/>
    <property type="project" value="UniProtKB-EC"/>
</dbReference>
<protein>
    <submittedName>
        <fullName evidence="5">Undecaprenyl-phosphate 4-deoxy-4-formamido-L-arabinose transferase</fullName>
        <ecNumber evidence="5">2.4.2.53</ecNumber>
    </submittedName>
</protein>
<gene>
    <name evidence="5" type="primary">arnC_2</name>
    <name evidence="5" type="ORF">NCTC11820_00904</name>
</gene>
<keyword evidence="3 5" id="KW-0808">Transferase</keyword>
<organism evidence="5 6">
    <name type="scientific">Mobiluncus curtisii</name>
    <dbReference type="NCBI Taxonomy" id="2051"/>
    <lineage>
        <taxon>Bacteria</taxon>
        <taxon>Bacillati</taxon>
        <taxon>Actinomycetota</taxon>
        <taxon>Actinomycetes</taxon>
        <taxon>Actinomycetales</taxon>
        <taxon>Actinomycetaceae</taxon>
        <taxon>Mobiluncus</taxon>
    </lineage>
</organism>
<evidence type="ECO:0000259" key="4">
    <source>
        <dbReference type="Pfam" id="PF00535"/>
    </source>
</evidence>
<dbReference type="EC" id="2.4.2.53" evidence="5"/>